<sequence length="622" mass="69965">MFQSEATMELEAIWLLVALQCLKSTQAQLRTGILENTPYMLLDMLKQAADEPQDTRKLLKEYDFIIVGAGTAGCTLANRLTEVPEWKVLLIEAGGPENFLMDLPIVANYLQFTDANWKYKTEPSNKYCLGLHNNQCNFPRGKVIGGSSVLNYMIYTRGHPKDYDTWAAMGNEGWSYQDVLPYFLKSEDIGIPEYAEDTKFHSRGGYLSITYPPYRTPLAEAFVKAGLELGDKYVDYNAESMIGFSYIQSTLNNGTRWSSSRAFLHPIRNRSNFHIKKYSTVTKIIIDPKTKTARGVQFVKNNRQYVVRAKREVIISASSINSPQLLMLSGIGPKKHLEKVGINVIKDLKVGYNLMDHVALGGFTFLVNASVSLLTERILTGNAIGEYLGYHLGPLSIPGGCEAIAFLDVGDNDGYPELELLFQGGSVISDYTIRENFGITQEIWDAVYKPIQNRDSWMVLPMLMRPKSTGRVMLRDNNPFHKPLIYPNYFEHQEDLDVLVAGAKKVVELSKTKAFQKYGSKVHDIPLPPCEKFGFGTDKYFECMMRHFSFTIYHISGTCKMGPKGDPTAVVDPRLRVHGIKGLRVIDVSIFPKIMVGHTNGPVFMVAEKGADMIKQDWGIET</sequence>
<dbReference type="SUPFAM" id="SSF51905">
    <property type="entry name" value="FAD/NAD(P)-binding domain"/>
    <property type="match status" value="1"/>
</dbReference>
<comment type="cofactor">
    <cofactor evidence="3">
        <name>FAD</name>
        <dbReference type="ChEBI" id="CHEBI:57692"/>
    </cofactor>
</comment>
<accession>A0AAD8E9Z4</accession>
<dbReference type="InterPro" id="IPR036188">
    <property type="entry name" value="FAD/NAD-bd_sf"/>
</dbReference>
<gene>
    <name evidence="8" type="ORF">L9F63_003527</name>
</gene>
<dbReference type="EMBL" id="JASPKZ010007825">
    <property type="protein sequence ID" value="KAJ9582132.1"/>
    <property type="molecule type" value="Genomic_DNA"/>
</dbReference>
<dbReference type="InterPro" id="IPR000172">
    <property type="entry name" value="GMC_OxRdtase_N"/>
</dbReference>
<evidence type="ECO:0000313" key="9">
    <source>
        <dbReference type="Proteomes" id="UP001233999"/>
    </source>
</evidence>
<reference evidence="8" key="1">
    <citation type="journal article" date="2023" name="IScience">
        <title>Live-bearing cockroach genome reveals convergent evolutionary mechanisms linked to viviparity in insects and beyond.</title>
        <authorList>
            <person name="Fouks B."/>
            <person name="Harrison M.C."/>
            <person name="Mikhailova A.A."/>
            <person name="Marchal E."/>
            <person name="English S."/>
            <person name="Carruthers M."/>
            <person name="Jennings E.C."/>
            <person name="Chiamaka E.L."/>
            <person name="Frigard R.A."/>
            <person name="Pippel M."/>
            <person name="Attardo G.M."/>
            <person name="Benoit J.B."/>
            <person name="Bornberg-Bauer E."/>
            <person name="Tobe S.S."/>
        </authorList>
    </citation>
    <scope>NUCLEOTIDE SEQUENCE</scope>
    <source>
        <strain evidence="8">Stay&amp;Tobe</strain>
    </source>
</reference>
<evidence type="ECO:0000313" key="8">
    <source>
        <dbReference type="EMBL" id="KAJ9582132.1"/>
    </source>
</evidence>
<keyword evidence="9" id="KW-1185">Reference proteome</keyword>
<dbReference type="GO" id="GO:0050660">
    <property type="term" value="F:flavin adenine dinucleotide binding"/>
    <property type="evidence" value="ECO:0007669"/>
    <property type="project" value="InterPro"/>
</dbReference>
<dbReference type="GO" id="GO:0016614">
    <property type="term" value="F:oxidoreductase activity, acting on CH-OH group of donors"/>
    <property type="evidence" value="ECO:0007669"/>
    <property type="project" value="InterPro"/>
</dbReference>
<feature type="active site" description="Proton donor" evidence="2">
    <location>
        <position position="554"/>
    </location>
</feature>
<name>A0AAD8E9Z4_DIPPU</name>
<dbReference type="Gene3D" id="3.50.50.60">
    <property type="entry name" value="FAD/NAD(P)-binding domain"/>
    <property type="match status" value="1"/>
</dbReference>
<evidence type="ECO:0000259" key="6">
    <source>
        <dbReference type="PROSITE" id="PS00623"/>
    </source>
</evidence>
<dbReference type="PROSITE" id="PS00624">
    <property type="entry name" value="GMC_OXRED_2"/>
    <property type="match status" value="1"/>
</dbReference>
<dbReference type="PANTHER" id="PTHR11552">
    <property type="entry name" value="GLUCOSE-METHANOL-CHOLINE GMC OXIDOREDUCTASE"/>
    <property type="match status" value="1"/>
</dbReference>
<keyword evidence="5" id="KW-0732">Signal</keyword>
<comment type="caution">
    <text evidence="8">The sequence shown here is derived from an EMBL/GenBank/DDBJ whole genome shotgun (WGS) entry which is preliminary data.</text>
</comment>
<evidence type="ECO:0000256" key="2">
    <source>
        <dbReference type="PIRSR" id="PIRSR000137-1"/>
    </source>
</evidence>
<proteinExistence type="inferred from homology"/>
<dbReference type="Pfam" id="PF00732">
    <property type="entry name" value="GMC_oxred_N"/>
    <property type="match status" value="1"/>
</dbReference>
<evidence type="ECO:0000256" key="3">
    <source>
        <dbReference type="PIRSR" id="PIRSR000137-2"/>
    </source>
</evidence>
<evidence type="ECO:0000256" key="4">
    <source>
        <dbReference type="RuleBase" id="RU003968"/>
    </source>
</evidence>
<feature type="domain" description="Glucose-methanol-choline oxidoreductase N-terminal" evidence="7">
    <location>
        <begin position="318"/>
        <end position="332"/>
    </location>
</feature>
<feature type="signal peptide" evidence="5">
    <location>
        <begin position="1"/>
        <end position="27"/>
    </location>
</feature>
<dbReference type="InterPro" id="IPR012132">
    <property type="entry name" value="GMC_OxRdtase"/>
</dbReference>
<feature type="chain" id="PRO_5042171174" description="Glucose-methanol-choline oxidoreductase N-terminal domain-containing protein" evidence="5">
    <location>
        <begin position="28"/>
        <end position="622"/>
    </location>
</feature>
<dbReference type="Pfam" id="PF05199">
    <property type="entry name" value="GMC_oxred_C"/>
    <property type="match status" value="1"/>
</dbReference>
<evidence type="ECO:0000259" key="7">
    <source>
        <dbReference type="PROSITE" id="PS00624"/>
    </source>
</evidence>
<keyword evidence="3 4" id="KW-0274">FAD</keyword>
<dbReference type="PIRSF" id="PIRSF000137">
    <property type="entry name" value="Alcohol_oxidase"/>
    <property type="match status" value="1"/>
</dbReference>
<feature type="binding site" evidence="3">
    <location>
        <position position="281"/>
    </location>
    <ligand>
        <name>FAD</name>
        <dbReference type="ChEBI" id="CHEBI:57692"/>
    </ligand>
</feature>
<evidence type="ECO:0000256" key="5">
    <source>
        <dbReference type="SAM" id="SignalP"/>
    </source>
</evidence>
<dbReference type="Proteomes" id="UP001233999">
    <property type="component" value="Unassembled WGS sequence"/>
</dbReference>
<evidence type="ECO:0000256" key="1">
    <source>
        <dbReference type="ARBA" id="ARBA00010790"/>
    </source>
</evidence>
<protein>
    <recommendedName>
        <fullName evidence="6 7">Glucose-methanol-choline oxidoreductase N-terminal domain-containing protein</fullName>
    </recommendedName>
</protein>
<organism evidence="8 9">
    <name type="scientific">Diploptera punctata</name>
    <name type="common">Pacific beetle cockroach</name>
    <dbReference type="NCBI Taxonomy" id="6984"/>
    <lineage>
        <taxon>Eukaryota</taxon>
        <taxon>Metazoa</taxon>
        <taxon>Ecdysozoa</taxon>
        <taxon>Arthropoda</taxon>
        <taxon>Hexapoda</taxon>
        <taxon>Insecta</taxon>
        <taxon>Pterygota</taxon>
        <taxon>Neoptera</taxon>
        <taxon>Polyneoptera</taxon>
        <taxon>Dictyoptera</taxon>
        <taxon>Blattodea</taxon>
        <taxon>Blaberoidea</taxon>
        <taxon>Blaberidae</taxon>
        <taxon>Diplopterinae</taxon>
        <taxon>Diploptera</taxon>
    </lineage>
</organism>
<feature type="binding site" evidence="3">
    <location>
        <position position="143"/>
    </location>
    <ligand>
        <name>FAD</name>
        <dbReference type="ChEBI" id="CHEBI:57692"/>
    </ligand>
</feature>
<feature type="domain" description="Glucose-methanol-choline oxidoreductase N-terminal" evidence="6">
    <location>
        <begin position="141"/>
        <end position="164"/>
    </location>
</feature>
<keyword evidence="4" id="KW-0285">Flavoprotein</keyword>
<reference evidence="8" key="2">
    <citation type="submission" date="2023-05" db="EMBL/GenBank/DDBJ databases">
        <authorList>
            <person name="Fouks B."/>
        </authorList>
    </citation>
    <scope>NUCLEOTIDE SEQUENCE</scope>
    <source>
        <strain evidence="8">Stay&amp;Tobe</strain>
        <tissue evidence="8">Testes</tissue>
    </source>
</reference>
<comment type="similarity">
    <text evidence="1 4">Belongs to the GMC oxidoreductase family.</text>
</comment>
<dbReference type="PROSITE" id="PS00623">
    <property type="entry name" value="GMC_OXRED_1"/>
    <property type="match status" value="1"/>
</dbReference>
<dbReference type="Gene3D" id="3.30.560.10">
    <property type="entry name" value="Glucose Oxidase, domain 3"/>
    <property type="match status" value="1"/>
</dbReference>
<feature type="active site" description="Proton acceptor" evidence="2">
    <location>
        <position position="598"/>
    </location>
</feature>
<dbReference type="InterPro" id="IPR007867">
    <property type="entry name" value="GMC_OxRtase_C"/>
</dbReference>
<dbReference type="PANTHER" id="PTHR11552:SF158">
    <property type="entry name" value="GH23626P-RELATED"/>
    <property type="match status" value="1"/>
</dbReference>
<dbReference type="SUPFAM" id="SSF54373">
    <property type="entry name" value="FAD-linked reductases, C-terminal domain"/>
    <property type="match status" value="1"/>
</dbReference>
<dbReference type="AlphaFoldDB" id="A0AAD8E9Z4"/>